<sequence length="99" mass="11532">MKKSTIKNIKDILKNAQLIHIVERANLLNDLNYKIQQRLPDSYRGLYRVVNLVDNQLVLEVQNATVKSGLQLKQEELLALIRIDFTEVTGLLFRINPRF</sequence>
<dbReference type="OrthoDB" id="5683143at2"/>
<reference evidence="1 2" key="1">
    <citation type="submission" date="2018-06" db="EMBL/GenBank/DDBJ databases">
        <authorList>
            <consortium name="Pathogen Informatics"/>
            <person name="Doyle S."/>
        </authorList>
    </citation>
    <scope>NUCLEOTIDE SEQUENCE [LARGE SCALE GENOMIC DNA]</scope>
    <source>
        <strain evidence="1 2">NCTC12872</strain>
    </source>
</reference>
<dbReference type="Pfam" id="PF05258">
    <property type="entry name" value="DciA"/>
    <property type="match status" value="1"/>
</dbReference>
<evidence type="ECO:0000313" key="1">
    <source>
        <dbReference type="EMBL" id="SUB59296.1"/>
    </source>
</evidence>
<evidence type="ECO:0000313" key="2">
    <source>
        <dbReference type="Proteomes" id="UP000255417"/>
    </source>
</evidence>
<protein>
    <submittedName>
        <fullName evidence="1">Protein of uncharacterized function (DUF721)</fullName>
    </submittedName>
</protein>
<keyword evidence="2" id="KW-1185">Reference proteome</keyword>
<dbReference type="EMBL" id="UGTA01000001">
    <property type="protein sequence ID" value="SUB59296.1"/>
    <property type="molecule type" value="Genomic_DNA"/>
</dbReference>
<dbReference type="AlphaFoldDB" id="A0A379CC44"/>
<dbReference type="Proteomes" id="UP000255417">
    <property type="component" value="Unassembled WGS sequence"/>
</dbReference>
<accession>A0A379CC44</accession>
<proteinExistence type="predicted"/>
<name>A0A379CC44_9PAST</name>
<dbReference type="RefSeq" id="WP_115315780.1">
    <property type="nucleotide sequence ID" value="NZ_LWIF01000001.1"/>
</dbReference>
<dbReference type="InterPro" id="IPR007922">
    <property type="entry name" value="DciA-like"/>
</dbReference>
<gene>
    <name evidence="1" type="ORF">NCTC12872_01280</name>
</gene>
<organism evidence="1 2">
    <name type="scientific">Phocoenobacter uteri</name>
    <dbReference type="NCBI Taxonomy" id="146806"/>
    <lineage>
        <taxon>Bacteria</taxon>
        <taxon>Pseudomonadati</taxon>
        <taxon>Pseudomonadota</taxon>
        <taxon>Gammaproteobacteria</taxon>
        <taxon>Pasteurellales</taxon>
        <taxon>Pasteurellaceae</taxon>
        <taxon>Phocoenobacter</taxon>
    </lineage>
</organism>